<gene>
    <name evidence="1" type="ORF">M9H77_25105</name>
</gene>
<sequence>MIVLFLWIAIIGKDISSQFLRCSGTFDSLFTIRGYSLWSLIEVEFLGTPVQTTTYNIVEPHSKKRHPVYDPFVFSHQVEQVSYVTYPGAKRQKIDWWAILKSRPRVFNVSVVEVAFQEDVGIAKTSLVDPMIEGISPLAHESGVSDIVDLIGGCEDDSPTTKIIKKKQHMNQMMIPTLTFVLAGITSPGRKTPRLDSAGTSTSVGSKSDVRVGDVEVSIVASDTSTTSVDAPAGVEQSVDPGLE</sequence>
<accession>A0ACC0A8M6</accession>
<reference evidence="2" key="1">
    <citation type="journal article" date="2023" name="Nat. Plants">
        <title>Single-cell RNA sequencing provides a high-resolution roadmap for understanding the multicellular compartmentation of specialized metabolism.</title>
        <authorList>
            <person name="Sun S."/>
            <person name="Shen X."/>
            <person name="Li Y."/>
            <person name="Li Y."/>
            <person name="Wang S."/>
            <person name="Li R."/>
            <person name="Zhang H."/>
            <person name="Shen G."/>
            <person name="Guo B."/>
            <person name="Wei J."/>
            <person name="Xu J."/>
            <person name="St-Pierre B."/>
            <person name="Chen S."/>
            <person name="Sun C."/>
        </authorList>
    </citation>
    <scope>NUCLEOTIDE SEQUENCE [LARGE SCALE GENOMIC DNA]</scope>
</reference>
<dbReference type="EMBL" id="CM044706">
    <property type="protein sequence ID" value="KAI5656312.1"/>
    <property type="molecule type" value="Genomic_DNA"/>
</dbReference>
<dbReference type="Proteomes" id="UP001060085">
    <property type="component" value="Linkage Group LG06"/>
</dbReference>
<comment type="caution">
    <text evidence="1">The sequence shown here is derived from an EMBL/GenBank/DDBJ whole genome shotgun (WGS) entry which is preliminary data.</text>
</comment>
<keyword evidence="2" id="KW-1185">Reference proteome</keyword>
<name>A0ACC0A8M6_CATRO</name>
<evidence type="ECO:0000313" key="1">
    <source>
        <dbReference type="EMBL" id="KAI5656312.1"/>
    </source>
</evidence>
<protein>
    <submittedName>
        <fullName evidence="1">Uncharacterized protein</fullName>
    </submittedName>
</protein>
<organism evidence="1 2">
    <name type="scientific">Catharanthus roseus</name>
    <name type="common">Madagascar periwinkle</name>
    <name type="synonym">Vinca rosea</name>
    <dbReference type="NCBI Taxonomy" id="4058"/>
    <lineage>
        <taxon>Eukaryota</taxon>
        <taxon>Viridiplantae</taxon>
        <taxon>Streptophyta</taxon>
        <taxon>Embryophyta</taxon>
        <taxon>Tracheophyta</taxon>
        <taxon>Spermatophyta</taxon>
        <taxon>Magnoliopsida</taxon>
        <taxon>eudicotyledons</taxon>
        <taxon>Gunneridae</taxon>
        <taxon>Pentapetalae</taxon>
        <taxon>asterids</taxon>
        <taxon>lamiids</taxon>
        <taxon>Gentianales</taxon>
        <taxon>Apocynaceae</taxon>
        <taxon>Rauvolfioideae</taxon>
        <taxon>Vinceae</taxon>
        <taxon>Catharanthinae</taxon>
        <taxon>Catharanthus</taxon>
    </lineage>
</organism>
<evidence type="ECO:0000313" key="2">
    <source>
        <dbReference type="Proteomes" id="UP001060085"/>
    </source>
</evidence>
<proteinExistence type="predicted"/>